<feature type="region of interest" description="Disordered" evidence="2">
    <location>
        <begin position="1"/>
        <end position="25"/>
    </location>
</feature>
<sequence>MGARHGAAQETRVDESTRHTPHEGHSVEAGLYREAMSRLAAAVHVVTTRGAEGRAGFTATAVASVSDSPPTLLVCLNRRIQSAPAFRQAGLFAVNMLSAEQEAVAQSFGGRGGLSGEQRFGVGSWHEGELGLPCLAGALAVFECRLIEARHVATHDVLVGRVEAVTLGPAHPSLVYLGRDFRRV</sequence>
<evidence type="ECO:0000259" key="3">
    <source>
        <dbReference type="SMART" id="SM00903"/>
    </source>
</evidence>
<dbReference type="InterPro" id="IPR002563">
    <property type="entry name" value="Flavin_Rdtase-like_dom"/>
</dbReference>
<evidence type="ECO:0000256" key="2">
    <source>
        <dbReference type="SAM" id="MobiDB-lite"/>
    </source>
</evidence>
<organism evidence="4 5">
    <name type="scientific">Ancylobacter radicis</name>
    <dbReference type="NCBI Taxonomy" id="2836179"/>
    <lineage>
        <taxon>Bacteria</taxon>
        <taxon>Pseudomonadati</taxon>
        <taxon>Pseudomonadota</taxon>
        <taxon>Alphaproteobacteria</taxon>
        <taxon>Hyphomicrobiales</taxon>
        <taxon>Xanthobacteraceae</taxon>
        <taxon>Ancylobacter</taxon>
    </lineage>
</organism>
<protein>
    <submittedName>
        <fullName evidence="4">Flavin reductase</fullName>
    </submittedName>
</protein>
<dbReference type="PANTHER" id="PTHR30466:SF1">
    <property type="entry name" value="FMN REDUCTASE (NADH) RUTF"/>
    <property type="match status" value="1"/>
</dbReference>
<evidence type="ECO:0000313" key="4">
    <source>
        <dbReference type="EMBL" id="MBS9475783.1"/>
    </source>
</evidence>
<keyword evidence="5" id="KW-1185">Reference proteome</keyword>
<keyword evidence="1" id="KW-0560">Oxidoreductase</keyword>
<dbReference type="SUPFAM" id="SSF50475">
    <property type="entry name" value="FMN-binding split barrel"/>
    <property type="match status" value="1"/>
</dbReference>
<name>A0ABS5R296_9HYPH</name>
<dbReference type="SMART" id="SM00903">
    <property type="entry name" value="Flavin_Reduct"/>
    <property type="match status" value="1"/>
</dbReference>
<dbReference type="Pfam" id="PF01613">
    <property type="entry name" value="Flavin_Reduct"/>
    <property type="match status" value="1"/>
</dbReference>
<reference evidence="4" key="1">
    <citation type="submission" date="2021-05" db="EMBL/GenBank/DDBJ databases">
        <authorList>
            <person name="Sun Q."/>
            <person name="Inoue M."/>
        </authorList>
    </citation>
    <scope>NUCLEOTIDE SEQUENCE</scope>
    <source>
        <strain evidence="4">VKM B-3255</strain>
    </source>
</reference>
<dbReference type="PANTHER" id="PTHR30466">
    <property type="entry name" value="FLAVIN REDUCTASE"/>
    <property type="match status" value="1"/>
</dbReference>
<gene>
    <name evidence="4" type="ORF">KIP89_01520</name>
</gene>
<dbReference type="InterPro" id="IPR050268">
    <property type="entry name" value="NADH-dep_flavin_reductase"/>
</dbReference>
<feature type="domain" description="Flavin reductase like" evidence="3">
    <location>
        <begin position="36"/>
        <end position="183"/>
    </location>
</feature>
<dbReference type="Gene3D" id="2.30.110.10">
    <property type="entry name" value="Electron Transport, Fmn-binding Protein, Chain A"/>
    <property type="match status" value="1"/>
</dbReference>
<dbReference type="EMBL" id="JAHCQH010000004">
    <property type="protein sequence ID" value="MBS9475783.1"/>
    <property type="molecule type" value="Genomic_DNA"/>
</dbReference>
<evidence type="ECO:0000313" key="5">
    <source>
        <dbReference type="Proteomes" id="UP001166585"/>
    </source>
</evidence>
<accession>A0ABS5R296</accession>
<dbReference type="InterPro" id="IPR012349">
    <property type="entry name" value="Split_barrel_FMN-bd"/>
</dbReference>
<evidence type="ECO:0000256" key="1">
    <source>
        <dbReference type="ARBA" id="ARBA00023002"/>
    </source>
</evidence>
<feature type="compositionally biased region" description="Basic and acidic residues" evidence="2">
    <location>
        <begin position="11"/>
        <end position="25"/>
    </location>
</feature>
<comment type="caution">
    <text evidence="4">The sequence shown here is derived from an EMBL/GenBank/DDBJ whole genome shotgun (WGS) entry which is preliminary data.</text>
</comment>
<dbReference type="Proteomes" id="UP001166585">
    <property type="component" value="Unassembled WGS sequence"/>
</dbReference>
<proteinExistence type="predicted"/>